<dbReference type="EMBL" id="JARK01001570">
    <property type="protein sequence ID" value="EYB89262.1"/>
    <property type="molecule type" value="Genomic_DNA"/>
</dbReference>
<feature type="region of interest" description="Disordered" evidence="1">
    <location>
        <begin position="1"/>
        <end position="22"/>
    </location>
</feature>
<proteinExistence type="predicted"/>
<organism evidence="2 3">
    <name type="scientific">Ancylostoma ceylanicum</name>
    <dbReference type="NCBI Taxonomy" id="53326"/>
    <lineage>
        <taxon>Eukaryota</taxon>
        <taxon>Metazoa</taxon>
        <taxon>Ecdysozoa</taxon>
        <taxon>Nematoda</taxon>
        <taxon>Chromadorea</taxon>
        <taxon>Rhabditida</taxon>
        <taxon>Rhabditina</taxon>
        <taxon>Rhabditomorpha</taxon>
        <taxon>Strongyloidea</taxon>
        <taxon>Ancylostomatidae</taxon>
        <taxon>Ancylostomatinae</taxon>
        <taxon>Ancylostoma</taxon>
    </lineage>
</organism>
<feature type="compositionally biased region" description="Low complexity" evidence="1">
    <location>
        <begin position="7"/>
        <end position="22"/>
    </location>
</feature>
<accession>A0A016SFT7</accession>
<protein>
    <submittedName>
        <fullName evidence="2">Uncharacterized protein</fullName>
    </submittedName>
</protein>
<keyword evidence="3" id="KW-1185">Reference proteome</keyword>
<evidence type="ECO:0000256" key="1">
    <source>
        <dbReference type="SAM" id="MobiDB-lite"/>
    </source>
</evidence>
<dbReference type="AlphaFoldDB" id="A0A016SFT7"/>
<evidence type="ECO:0000313" key="2">
    <source>
        <dbReference type="EMBL" id="EYB89262.1"/>
    </source>
</evidence>
<evidence type="ECO:0000313" key="3">
    <source>
        <dbReference type="Proteomes" id="UP000024635"/>
    </source>
</evidence>
<name>A0A016SFT7_9BILA</name>
<dbReference type="Proteomes" id="UP000024635">
    <property type="component" value="Unassembled WGS sequence"/>
</dbReference>
<sequence>MRNLQLVTNNVNEGNGETTGEEQWVTTLKGEKGLNKNERKKNITDLRSTAEFLKFQRRINEASQLYPYIHLTNSRNGRKKI</sequence>
<reference evidence="3" key="1">
    <citation type="journal article" date="2015" name="Nat. Genet.">
        <title>The genome and transcriptome of the zoonotic hookworm Ancylostoma ceylanicum identify infection-specific gene families.</title>
        <authorList>
            <person name="Schwarz E.M."/>
            <person name="Hu Y."/>
            <person name="Antoshechkin I."/>
            <person name="Miller M.M."/>
            <person name="Sternberg P.W."/>
            <person name="Aroian R.V."/>
        </authorList>
    </citation>
    <scope>NUCLEOTIDE SEQUENCE</scope>
    <source>
        <strain evidence="3">HY135</strain>
    </source>
</reference>
<gene>
    <name evidence="2" type="primary">Acey_s0234.g3157</name>
    <name evidence="2" type="ORF">Y032_0234g3157</name>
</gene>
<comment type="caution">
    <text evidence="2">The sequence shown here is derived from an EMBL/GenBank/DDBJ whole genome shotgun (WGS) entry which is preliminary data.</text>
</comment>